<keyword evidence="4" id="KW-1185">Reference proteome</keyword>
<sequence>MTRTGGIWNRRLTKGHIIVRHAISTFIDQFDLPSTNSPRRRQQAQMQSFALLLAFASSAFAYLVNVPNAYEGWSSYGPQKLEWSRVDTDSPGFSVVLTNQDRSVLPTDFLIEKYVDGTRGYAKIWPPHHGFPVGDCFRVNLVRGPDDWNTIFAQSNEFTIS</sequence>
<dbReference type="InParanoid" id="A0A409VZJ4"/>
<evidence type="ECO:0000313" key="3">
    <source>
        <dbReference type="EMBL" id="PPQ71687.1"/>
    </source>
</evidence>
<dbReference type="EMBL" id="NHYE01005492">
    <property type="protein sequence ID" value="PPQ71687.1"/>
    <property type="molecule type" value="Genomic_DNA"/>
</dbReference>
<keyword evidence="2" id="KW-0472">Membrane</keyword>
<keyword evidence="2" id="KW-1133">Transmembrane helix</keyword>
<dbReference type="OrthoDB" id="5316007at2759"/>
<comment type="caution">
    <text evidence="3">The sequence shown here is derived from an EMBL/GenBank/DDBJ whole genome shotgun (WGS) entry which is preliminary data.</text>
</comment>
<dbReference type="AlphaFoldDB" id="A0A409VZJ4"/>
<proteinExistence type="predicted"/>
<dbReference type="STRING" id="231916.A0A409VZJ4"/>
<name>A0A409VZJ4_9AGAR</name>
<dbReference type="InterPro" id="IPR052479">
    <property type="entry name" value="GPI-anchor_Adhesion_Reg"/>
</dbReference>
<keyword evidence="2" id="KW-0812">Transmembrane</keyword>
<evidence type="ECO:0000256" key="1">
    <source>
        <dbReference type="ARBA" id="ARBA00022729"/>
    </source>
</evidence>
<dbReference type="PANTHER" id="PTHR35185">
    <property type="entry name" value="SERINE/THREONINE-RICH PROTEIN ADG2-RELATED"/>
    <property type="match status" value="1"/>
</dbReference>
<organism evidence="3 4">
    <name type="scientific">Gymnopilus dilepis</name>
    <dbReference type="NCBI Taxonomy" id="231916"/>
    <lineage>
        <taxon>Eukaryota</taxon>
        <taxon>Fungi</taxon>
        <taxon>Dikarya</taxon>
        <taxon>Basidiomycota</taxon>
        <taxon>Agaricomycotina</taxon>
        <taxon>Agaricomycetes</taxon>
        <taxon>Agaricomycetidae</taxon>
        <taxon>Agaricales</taxon>
        <taxon>Agaricineae</taxon>
        <taxon>Hymenogastraceae</taxon>
        <taxon>Gymnopilus</taxon>
    </lineage>
</organism>
<feature type="transmembrane region" description="Helical" evidence="2">
    <location>
        <begin position="49"/>
        <end position="70"/>
    </location>
</feature>
<reference evidence="3 4" key="1">
    <citation type="journal article" date="2018" name="Evol. Lett.">
        <title>Horizontal gene cluster transfer increased hallucinogenic mushroom diversity.</title>
        <authorList>
            <person name="Reynolds H.T."/>
            <person name="Vijayakumar V."/>
            <person name="Gluck-Thaler E."/>
            <person name="Korotkin H.B."/>
            <person name="Matheny P.B."/>
            <person name="Slot J.C."/>
        </authorList>
    </citation>
    <scope>NUCLEOTIDE SEQUENCE [LARGE SCALE GENOMIC DNA]</scope>
    <source>
        <strain evidence="3 4">SRW20</strain>
    </source>
</reference>
<dbReference type="Proteomes" id="UP000284706">
    <property type="component" value="Unassembled WGS sequence"/>
</dbReference>
<evidence type="ECO:0000313" key="4">
    <source>
        <dbReference type="Proteomes" id="UP000284706"/>
    </source>
</evidence>
<accession>A0A409VZJ4</accession>
<keyword evidence="1" id="KW-0732">Signal</keyword>
<dbReference type="PANTHER" id="PTHR35185:SF1">
    <property type="entry name" value="UPF0619 GPI-ANCHORED MEMBRANE PROTEIN C1322.10"/>
    <property type="match status" value="1"/>
</dbReference>
<protein>
    <submittedName>
        <fullName evidence="3">Uncharacterized protein</fullName>
    </submittedName>
</protein>
<gene>
    <name evidence="3" type="ORF">CVT26_007654</name>
</gene>
<evidence type="ECO:0000256" key="2">
    <source>
        <dbReference type="SAM" id="Phobius"/>
    </source>
</evidence>